<dbReference type="Proteomes" id="UP000654345">
    <property type="component" value="Unassembled WGS sequence"/>
</dbReference>
<proteinExistence type="predicted"/>
<feature type="transmembrane region" description="Helical" evidence="2">
    <location>
        <begin position="63"/>
        <end position="86"/>
    </location>
</feature>
<comment type="caution">
    <text evidence="3">The sequence shown here is derived from an EMBL/GenBank/DDBJ whole genome shotgun (WGS) entry which is preliminary data.</text>
</comment>
<evidence type="ECO:0000256" key="2">
    <source>
        <dbReference type="SAM" id="Phobius"/>
    </source>
</evidence>
<reference evidence="3 4" key="1">
    <citation type="journal article" date="2021" name="Int. J. Syst. Evol. Microbiol.">
        <title>Reticulibacter mediterranei gen. nov., sp. nov., within the new family Reticulibacteraceae fam. nov., and Ktedonospora formicarum gen. nov., sp. nov., Ktedonobacter robiniae sp. nov., Dictyobacter formicarum sp. nov. and Dictyobacter arantiisoli sp. nov., belonging to the class Ktedonobacteria.</title>
        <authorList>
            <person name="Yabe S."/>
            <person name="Zheng Y."/>
            <person name="Wang C.M."/>
            <person name="Sakai Y."/>
            <person name="Abe K."/>
            <person name="Yokota A."/>
            <person name="Donadio S."/>
            <person name="Cavaletti L."/>
            <person name="Monciardini P."/>
        </authorList>
    </citation>
    <scope>NUCLEOTIDE SEQUENCE [LARGE SCALE GENOMIC DNA]</scope>
    <source>
        <strain evidence="3 4">SOSP1-30</strain>
    </source>
</reference>
<dbReference type="RefSeq" id="WP_201371677.1">
    <property type="nucleotide sequence ID" value="NZ_BNJG01000001.1"/>
</dbReference>
<keyword evidence="2" id="KW-1133">Transmembrane helix</keyword>
<keyword evidence="4" id="KW-1185">Reference proteome</keyword>
<feature type="compositionally biased region" description="Polar residues" evidence="1">
    <location>
        <begin position="10"/>
        <end position="25"/>
    </location>
</feature>
<dbReference type="EMBL" id="BNJG01000001">
    <property type="protein sequence ID" value="GHO55029.1"/>
    <property type="molecule type" value="Genomic_DNA"/>
</dbReference>
<keyword evidence="2" id="KW-0472">Membrane</keyword>
<evidence type="ECO:0000313" key="4">
    <source>
        <dbReference type="Proteomes" id="UP000654345"/>
    </source>
</evidence>
<sequence>MKTTRDNQHETYSTPTASLDTTQNGRGSGNKAWGTIAVIGACIVISLYLIVPLMIFFSGLHDWMTQLLCALFILTLGEFIICSILIKTSRARKLHTQEMRALQQQQHKNTIDSTAQNMPFNVLVDAETERFPVAHSQQSASPFEQDETVKIPVMRR</sequence>
<protein>
    <submittedName>
        <fullName evidence="3">Uncharacterized protein</fullName>
    </submittedName>
</protein>
<feature type="transmembrane region" description="Helical" evidence="2">
    <location>
        <begin position="32"/>
        <end position="57"/>
    </location>
</feature>
<feature type="region of interest" description="Disordered" evidence="1">
    <location>
        <begin position="134"/>
        <end position="156"/>
    </location>
</feature>
<keyword evidence="2" id="KW-0812">Transmembrane</keyword>
<organism evidence="3 4">
    <name type="scientific">Ktedonobacter robiniae</name>
    <dbReference type="NCBI Taxonomy" id="2778365"/>
    <lineage>
        <taxon>Bacteria</taxon>
        <taxon>Bacillati</taxon>
        <taxon>Chloroflexota</taxon>
        <taxon>Ktedonobacteria</taxon>
        <taxon>Ktedonobacterales</taxon>
        <taxon>Ktedonobacteraceae</taxon>
        <taxon>Ktedonobacter</taxon>
    </lineage>
</organism>
<evidence type="ECO:0000313" key="3">
    <source>
        <dbReference type="EMBL" id="GHO55029.1"/>
    </source>
</evidence>
<name>A0ABQ3UQP8_9CHLR</name>
<feature type="region of interest" description="Disordered" evidence="1">
    <location>
        <begin position="1"/>
        <end position="26"/>
    </location>
</feature>
<gene>
    <name evidence="3" type="ORF">KSB_35040</name>
</gene>
<accession>A0ABQ3UQP8</accession>
<evidence type="ECO:0000256" key="1">
    <source>
        <dbReference type="SAM" id="MobiDB-lite"/>
    </source>
</evidence>